<name>A0ABX1J7X8_9PSEU</name>
<dbReference type="Proteomes" id="UP000715441">
    <property type="component" value="Unassembled WGS sequence"/>
</dbReference>
<dbReference type="EMBL" id="JAAXLS010000009">
    <property type="protein sequence ID" value="NKQ54397.1"/>
    <property type="molecule type" value="Genomic_DNA"/>
</dbReference>
<reference evidence="1 2" key="1">
    <citation type="submission" date="2020-04" db="EMBL/GenBank/DDBJ databases">
        <title>Novel species.</title>
        <authorList>
            <person name="Teo W.F.A."/>
            <person name="Lipun K."/>
            <person name="Srisuk N."/>
            <person name="Duangmal K."/>
        </authorList>
    </citation>
    <scope>NUCLEOTIDE SEQUENCE [LARGE SCALE GENOMIC DNA]</scope>
    <source>
        <strain evidence="1 2">K13G38</strain>
    </source>
</reference>
<organism evidence="1 2">
    <name type="scientific">Amycolatopsis acididurans</name>
    <dbReference type="NCBI Taxonomy" id="2724524"/>
    <lineage>
        <taxon>Bacteria</taxon>
        <taxon>Bacillati</taxon>
        <taxon>Actinomycetota</taxon>
        <taxon>Actinomycetes</taxon>
        <taxon>Pseudonocardiales</taxon>
        <taxon>Pseudonocardiaceae</taxon>
        <taxon>Amycolatopsis</taxon>
    </lineage>
</organism>
<evidence type="ECO:0000313" key="2">
    <source>
        <dbReference type="Proteomes" id="UP000715441"/>
    </source>
</evidence>
<protein>
    <submittedName>
        <fullName evidence="1">Uncharacterized protein</fullName>
    </submittedName>
</protein>
<accession>A0ABX1J7X8</accession>
<dbReference type="RefSeq" id="WP_168516261.1">
    <property type="nucleotide sequence ID" value="NZ_JAAXLS010000009.1"/>
</dbReference>
<gene>
    <name evidence="1" type="ORF">HFP15_16040</name>
</gene>
<proteinExistence type="predicted"/>
<keyword evidence="2" id="KW-1185">Reference proteome</keyword>
<comment type="caution">
    <text evidence="1">The sequence shown here is derived from an EMBL/GenBank/DDBJ whole genome shotgun (WGS) entry which is preliminary data.</text>
</comment>
<evidence type="ECO:0000313" key="1">
    <source>
        <dbReference type="EMBL" id="NKQ54397.1"/>
    </source>
</evidence>
<sequence>MRYRLDDGTIFTEHGFTGQDEADNRAADVESDQHRRRFIDPAWSGIAS</sequence>